<evidence type="ECO:0000313" key="3">
    <source>
        <dbReference type="Proteomes" id="UP000198597"/>
    </source>
</evidence>
<evidence type="ECO:0000313" key="2">
    <source>
        <dbReference type="EMBL" id="SDP36275.1"/>
    </source>
</evidence>
<reference evidence="2 3" key="1">
    <citation type="submission" date="2016-10" db="EMBL/GenBank/DDBJ databases">
        <authorList>
            <person name="de Groot N.N."/>
        </authorList>
    </citation>
    <scope>NUCLEOTIDE SEQUENCE [LARGE SCALE GENOMIC DNA]</scope>
    <source>
        <strain evidence="2 3">DSM 12272</strain>
    </source>
</reference>
<dbReference type="OrthoDB" id="9813051at2"/>
<dbReference type="AlphaFoldDB" id="A0A1H0S3S7"/>
<proteinExistence type="predicted"/>
<dbReference type="Pfam" id="PF07314">
    <property type="entry name" value="Lit"/>
    <property type="match status" value="1"/>
</dbReference>
<dbReference type="RefSeq" id="WP_089968686.1">
    <property type="nucleotide sequence ID" value="NZ_FNJM01000004.1"/>
</dbReference>
<keyword evidence="1" id="KW-0472">Membrane</keyword>
<sequence length="217" mass="25404">MLIESKKNISKFINIILGLCITLFSICFSVILVLNLTFIYKVSIEKFNLVKDTGVSAEDLMINYKSMINYIRNPFIEELKFKDFAMSSSGQIHFEEVKDIFMNLYIMMFISMVILILFKVIKKVLVNISLIKALNYSSNMIFILFGVITTMIVVDFSKTFVIFHNIFFDNSYWIFDPITDPIINALPEMVFMIYALIIIMFLLVEAILFKVIYYKKR</sequence>
<keyword evidence="3" id="KW-1185">Reference proteome</keyword>
<feature type="transmembrane region" description="Helical" evidence="1">
    <location>
        <begin position="133"/>
        <end position="154"/>
    </location>
</feature>
<dbReference type="InterPro" id="IPR010178">
    <property type="entry name" value="Lit"/>
</dbReference>
<dbReference type="STRING" id="94869.SAMN04488529_104147"/>
<accession>A0A1H0S3S7</accession>
<name>A0A1H0S3S7_9CLOT</name>
<keyword evidence="1" id="KW-1133">Transmembrane helix</keyword>
<dbReference type="NCBIfam" id="TIGR01906">
    <property type="entry name" value="integ_TIGR01906"/>
    <property type="match status" value="1"/>
</dbReference>
<feature type="transmembrane region" description="Helical" evidence="1">
    <location>
        <begin position="12"/>
        <end position="40"/>
    </location>
</feature>
<dbReference type="EMBL" id="FNJM01000004">
    <property type="protein sequence ID" value="SDP36275.1"/>
    <property type="molecule type" value="Genomic_DNA"/>
</dbReference>
<protein>
    <submittedName>
        <fullName evidence="2">Integral membrane protein TIGR01906</fullName>
    </submittedName>
</protein>
<keyword evidence="1" id="KW-0812">Transmembrane</keyword>
<organism evidence="2 3">
    <name type="scientific">Clostridium gasigenes</name>
    <dbReference type="NCBI Taxonomy" id="94869"/>
    <lineage>
        <taxon>Bacteria</taxon>
        <taxon>Bacillati</taxon>
        <taxon>Bacillota</taxon>
        <taxon>Clostridia</taxon>
        <taxon>Eubacteriales</taxon>
        <taxon>Clostridiaceae</taxon>
        <taxon>Clostridium</taxon>
    </lineage>
</organism>
<feature type="transmembrane region" description="Helical" evidence="1">
    <location>
        <begin position="191"/>
        <end position="213"/>
    </location>
</feature>
<gene>
    <name evidence="2" type="ORF">SAMN04488529_104147</name>
</gene>
<dbReference type="Proteomes" id="UP000198597">
    <property type="component" value="Unassembled WGS sequence"/>
</dbReference>
<feature type="transmembrane region" description="Helical" evidence="1">
    <location>
        <begin position="100"/>
        <end position="121"/>
    </location>
</feature>
<evidence type="ECO:0000256" key="1">
    <source>
        <dbReference type="SAM" id="Phobius"/>
    </source>
</evidence>